<feature type="transmembrane region" description="Helical" evidence="1">
    <location>
        <begin position="420"/>
        <end position="439"/>
    </location>
</feature>
<comment type="caution">
    <text evidence="2">The sequence shown here is derived from an EMBL/GenBank/DDBJ whole genome shotgun (WGS) entry which is preliminary data.</text>
</comment>
<feature type="transmembrane region" description="Helical" evidence="1">
    <location>
        <begin position="374"/>
        <end position="400"/>
    </location>
</feature>
<evidence type="ECO:0000313" key="3">
    <source>
        <dbReference type="Proteomes" id="UP001229346"/>
    </source>
</evidence>
<name>A0ABT9U5X2_PAEHA</name>
<keyword evidence="3" id="KW-1185">Reference proteome</keyword>
<dbReference type="EMBL" id="JAUSSU010000005">
    <property type="protein sequence ID" value="MDQ0113634.1"/>
    <property type="molecule type" value="Genomic_DNA"/>
</dbReference>
<evidence type="ECO:0000256" key="1">
    <source>
        <dbReference type="SAM" id="Phobius"/>
    </source>
</evidence>
<dbReference type="RefSeq" id="WP_307204845.1">
    <property type="nucleotide sequence ID" value="NZ_JAUSSU010000005.1"/>
</dbReference>
<evidence type="ECO:0000313" key="2">
    <source>
        <dbReference type="EMBL" id="MDQ0113634.1"/>
    </source>
</evidence>
<sequence>MLLRFQQWNRHAKIWLWVITLIGVAAAMPLGLVRMEMEKTSKNVEYVFDYRDIVEVSDLQAEPRAFVKEKLGLLKESGITTMAVYESSLKELVQSGRLMYFSARDAALLQGKFETTGQNYTYILFSGKEEEEQIGPIVREAFDRSEAAYRDWSFEGRNGLVVEMPVAEAVMKTMDFDPMTLQELRDADFKILPRISNKIQPYDQADLDRQLGMMSEFGVTKVLFDGDNVKGGSDKESLLGVSELLIKYNMGLIAVENLKKQPKGLNNLAYNTDYNLVRLYSLSAEDGMEMSPGAIADRFLLAAKDRNIRMFFLNGMVEGNSDKGKFVHNLDKLSQAMRGDSGTVATLAEHGFVPGEPQAFDYDQPSWSKPLRAVVALGAIALITLMAGAFVPGVSIPVFLIGLVGSAGLYKLNSSIMEQALALGAAIAAPTLALIWAMNRITSRTVGDRRIVGGDDWSVGRSQASIAADEQVPAGEKNGRLKWVFAAPSVSKRLGLAINWFVVTALISLIAVPLVFGLLNNITYNLVLEQFRGVSVLHLAPIALVAIYVLLYTGHAEQFNVRKLLAQPITLTWVLLVAVIGAVGYYYLSRTGNAGSVSSIELVIRNILEKTFGVRPRFKEFLLSHPLFLLGLFLSLRYRAAWLLVIVGSIGQLSMVDTFAHLHTPLHISAIRVLLGLGAGAVIGCILIVAWQIVEGVLRKWAPILIRKYGK</sequence>
<proteinExistence type="predicted"/>
<organism evidence="2 3">
    <name type="scientific">Paenibacillus harenae</name>
    <dbReference type="NCBI Taxonomy" id="306543"/>
    <lineage>
        <taxon>Bacteria</taxon>
        <taxon>Bacillati</taxon>
        <taxon>Bacillota</taxon>
        <taxon>Bacilli</taxon>
        <taxon>Bacillales</taxon>
        <taxon>Paenibacillaceae</taxon>
        <taxon>Paenibacillus</taxon>
    </lineage>
</organism>
<gene>
    <name evidence="2" type="ORF">J2T15_003075</name>
</gene>
<feature type="transmembrane region" description="Helical" evidence="1">
    <location>
        <begin position="14"/>
        <end position="33"/>
    </location>
</feature>
<keyword evidence="1" id="KW-0472">Membrane</keyword>
<dbReference type="Proteomes" id="UP001229346">
    <property type="component" value="Unassembled WGS sequence"/>
</dbReference>
<feature type="transmembrane region" description="Helical" evidence="1">
    <location>
        <begin position="498"/>
        <end position="519"/>
    </location>
</feature>
<protein>
    <submittedName>
        <fullName evidence="2">Uncharacterized protein</fullName>
    </submittedName>
</protein>
<feature type="transmembrane region" description="Helical" evidence="1">
    <location>
        <begin position="531"/>
        <end position="552"/>
    </location>
</feature>
<dbReference type="InterPro" id="IPR043748">
    <property type="entry name" value="DUF5693"/>
</dbReference>
<dbReference type="Pfam" id="PF18949">
    <property type="entry name" value="DUF5693"/>
    <property type="match status" value="1"/>
</dbReference>
<reference evidence="2 3" key="1">
    <citation type="submission" date="2023-07" db="EMBL/GenBank/DDBJ databases">
        <title>Sorghum-associated microbial communities from plants grown in Nebraska, USA.</title>
        <authorList>
            <person name="Schachtman D."/>
        </authorList>
    </citation>
    <scope>NUCLEOTIDE SEQUENCE [LARGE SCALE GENOMIC DNA]</scope>
    <source>
        <strain evidence="2 3">CC482</strain>
    </source>
</reference>
<feature type="transmembrane region" description="Helical" evidence="1">
    <location>
        <begin position="671"/>
        <end position="694"/>
    </location>
</feature>
<feature type="transmembrane region" description="Helical" evidence="1">
    <location>
        <begin position="564"/>
        <end position="588"/>
    </location>
</feature>
<keyword evidence="1" id="KW-1133">Transmembrane helix</keyword>
<keyword evidence="1" id="KW-0812">Transmembrane</keyword>
<feature type="transmembrane region" description="Helical" evidence="1">
    <location>
        <begin position="627"/>
        <end position="650"/>
    </location>
</feature>
<accession>A0ABT9U5X2</accession>